<dbReference type="NCBIfam" id="NF038029">
    <property type="entry name" value="LP_plasma"/>
    <property type="match status" value="1"/>
</dbReference>
<keyword evidence="2" id="KW-1185">Reference proteome</keyword>
<gene>
    <name evidence="1" type="ORF">SERIO_v1c12320</name>
</gene>
<evidence type="ECO:0000313" key="2">
    <source>
        <dbReference type="Proteomes" id="UP000035661"/>
    </source>
</evidence>
<evidence type="ECO:0008006" key="3">
    <source>
        <dbReference type="Google" id="ProtNLM"/>
    </source>
</evidence>
<dbReference type="EMBL" id="CP011856">
    <property type="protein sequence ID" value="AKM54781.1"/>
    <property type="molecule type" value="Genomic_DNA"/>
</dbReference>
<reference evidence="1 2" key="1">
    <citation type="journal article" date="2015" name="Genome Biol. Evol.">
        <title>Found and Lost: The Fates of Horizontally Acquired Genes in Arthropod-Symbiotic Spiroplasma.</title>
        <authorList>
            <person name="Lo W.S."/>
            <person name="Gasparich G.E."/>
            <person name="Kuo C.H."/>
        </authorList>
    </citation>
    <scope>NUCLEOTIDE SEQUENCE [LARGE SCALE GENOMIC DNA]</scope>
    <source>
        <strain evidence="2">TDA-040725-5</strain>
    </source>
</reference>
<protein>
    <recommendedName>
        <fullName evidence="3">Lipoprotein</fullName>
    </recommendedName>
</protein>
<proteinExistence type="predicted"/>
<dbReference type="AlphaFoldDB" id="A0A0H3XLG8"/>
<sequence length="112" mass="12240">MMKKILGLIGAITFITTGTTNVISCKNPETSNNLINLEDVLTVTDLGKIPTITPDVVLIYIKAKNPKVVITEIFVSLDSSVKEFARVHVKGNSKIYHQLATGNEIIVLFQQG</sequence>
<reference evidence="2" key="2">
    <citation type="submission" date="2015-06" db="EMBL/GenBank/DDBJ databases">
        <title>Complete genome sequence of Spiroplasma eriocheiris TDA-040725-5 (DSM 21848).</title>
        <authorList>
            <person name="Lo W.-S."/>
            <person name="Kuo C.-H."/>
        </authorList>
    </citation>
    <scope>NUCLEOTIDE SEQUENCE [LARGE SCALE GENOMIC DNA]</scope>
    <source>
        <strain evidence="2">TDA-040725-5</strain>
    </source>
</reference>
<evidence type="ECO:0000313" key="1">
    <source>
        <dbReference type="EMBL" id="AKM54781.1"/>
    </source>
</evidence>
<dbReference type="Proteomes" id="UP000035661">
    <property type="component" value="Chromosome"/>
</dbReference>
<accession>A0A0H3XLG8</accession>
<organism evidence="1 2">
    <name type="scientific">Spiroplasma eriocheiris</name>
    <dbReference type="NCBI Taxonomy" id="315358"/>
    <lineage>
        <taxon>Bacteria</taxon>
        <taxon>Bacillati</taxon>
        <taxon>Mycoplasmatota</taxon>
        <taxon>Mollicutes</taxon>
        <taxon>Entomoplasmatales</taxon>
        <taxon>Spiroplasmataceae</taxon>
        <taxon>Spiroplasma</taxon>
    </lineage>
</organism>
<dbReference type="STRING" id="315358.SERIO_v1c12320"/>
<dbReference type="PATRIC" id="fig|743698.3.peg.1244"/>
<name>A0A0H3XLG8_9MOLU</name>
<dbReference type="RefSeq" id="WP_047791956.1">
    <property type="nucleotide sequence ID" value="NZ_CP011856.1"/>
</dbReference>
<dbReference type="KEGG" id="seri:SERIO_v1c12320"/>
<dbReference type="InterPro" id="IPR054816">
    <property type="entry name" value="Lipoprotein_mollicutes-type_CS"/>
</dbReference>